<comment type="subcellular location">
    <subcellularLocation>
        <location evidence="1">Periplasm</location>
    </subcellularLocation>
</comment>
<evidence type="ECO:0000313" key="6">
    <source>
        <dbReference type="Proteomes" id="UP000633205"/>
    </source>
</evidence>
<sequence length="356" mass="37712">MISSSKKTQRRLAFAAIGAATALVLAGCAEGDGLGNAAGGGEDEGGENGGGDTIQIAYLATGSSLPLFLMAEKYADEVGIDVEMVEVSSGNDSITGVATGQYETGFAGIGSAAYNAFAEDLPVRYVAPMHMGYVEDYFILSSQVAGSAEEGAEIAEDMSDYAGETFAVNGPGVVTEAVLGLALEQVGLSMSDINLEYIPFPDQVPALANGGIVGGILSEPFPTQAENNDAGYRPWSTPDEPPIPFTGILFNTDWAEANPDAATDFMRAYAMAAEELDTGGWDTPEMLDLIEQYTGADPEIVAQSRQHHIHGDLTVDLAQVLELQEFYMEQGSLNYDELIPEEQIWDFSWRDAALGN</sequence>
<dbReference type="SUPFAM" id="SSF53850">
    <property type="entry name" value="Periplasmic binding protein-like II"/>
    <property type="match status" value="1"/>
</dbReference>
<organism evidence="5 6">
    <name type="scientific">Microbacterium faecale</name>
    <dbReference type="NCBI Taxonomy" id="1804630"/>
    <lineage>
        <taxon>Bacteria</taxon>
        <taxon>Bacillati</taxon>
        <taxon>Actinomycetota</taxon>
        <taxon>Actinomycetes</taxon>
        <taxon>Micrococcales</taxon>
        <taxon>Microbacteriaceae</taxon>
        <taxon>Microbacterium</taxon>
    </lineage>
</organism>
<keyword evidence="3 4" id="KW-0732">Signal</keyword>
<keyword evidence="6" id="KW-1185">Reference proteome</keyword>
<evidence type="ECO:0000256" key="2">
    <source>
        <dbReference type="ARBA" id="ARBA00010742"/>
    </source>
</evidence>
<reference evidence="5" key="2">
    <citation type="submission" date="2020-09" db="EMBL/GenBank/DDBJ databases">
        <authorList>
            <person name="Sun Q."/>
            <person name="Zhou Y."/>
        </authorList>
    </citation>
    <scope>NUCLEOTIDE SEQUENCE</scope>
    <source>
        <strain evidence="5">CGMCC 1.15152</strain>
    </source>
</reference>
<protein>
    <recommendedName>
        <fullName evidence="7">ABC transporter substrate-binding protein</fullName>
    </recommendedName>
</protein>
<dbReference type="Proteomes" id="UP000633205">
    <property type="component" value="Unassembled WGS sequence"/>
</dbReference>
<name>A0A916Y262_9MICO</name>
<feature type="signal peptide" evidence="4">
    <location>
        <begin position="1"/>
        <end position="26"/>
    </location>
</feature>
<comment type="caution">
    <text evidence="5">The sequence shown here is derived from an EMBL/GenBank/DDBJ whole genome shotgun (WGS) entry which is preliminary data.</text>
</comment>
<evidence type="ECO:0000313" key="5">
    <source>
        <dbReference type="EMBL" id="GGD27077.1"/>
    </source>
</evidence>
<feature type="chain" id="PRO_5039279868" description="ABC transporter substrate-binding protein" evidence="4">
    <location>
        <begin position="27"/>
        <end position="356"/>
    </location>
</feature>
<comment type="similarity">
    <text evidence="2">Belongs to the bacterial solute-binding protein SsuA/TauA family.</text>
</comment>
<evidence type="ECO:0000256" key="4">
    <source>
        <dbReference type="SAM" id="SignalP"/>
    </source>
</evidence>
<dbReference type="GO" id="GO:0042597">
    <property type="term" value="C:periplasmic space"/>
    <property type="evidence" value="ECO:0007669"/>
    <property type="project" value="UniProtKB-SubCell"/>
</dbReference>
<dbReference type="GO" id="GO:0042918">
    <property type="term" value="P:alkanesulfonate transmembrane transport"/>
    <property type="evidence" value="ECO:0007669"/>
    <property type="project" value="TreeGrafter"/>
</dbReference>
<dbReference type="PANTHER" id="PTHR30024:SF47">
    <property type="entry name" value="TAURINE-BINDING PERIPLASMIC PROTEIN"/>
    <property type="match status" value="1"/>
</dbReference>
<gene>
    <name evidence="5" type="ORF">GCM10010915_03900</name>
</gene>
<dbReference type="RefSeq" id="WP_188710641.1">
    <property type="nucleotide sequence ID" value="NZ_BMHO01000001.1"/>
</dbReference>
<evidence type="ECO:0000256" key="1">
    <source>
        <dbReference type="ARBA" id="ARBA00004418"/>
    </source>
</evidence>
<proteinExistence type="inferred from homology"/>
<evidence type="ECO:0008006" key="7">
    <source>
        <dbReference type="Google" id="ProtNLM"/>
    </source>
</evidence>
<dbReference type="EMBL" id="BMHO01000001">
    <property type="protein sequence ID" value="GGD27077.1"/>
    <property type="molecule type" value="Genomic_DNA"/>
</dbReference>
<evidence type="ECO:0000256" key="3">
    <source>
        <dbReference type="ARBA" id="ARBA00022729"/>
    </source>
</evidence>
<dbReference type="Pfam" id="PF13379">
    <property type="entry name" value="NMT1_2"/>
    <property type="match status" value="1"/>
</dbReference>
<dbReference type="Gene3D" id="3.40.190.10">
    <property type="entry name" value="Periplasmic binding protein-like II"/>
    <property type="match status" value="2"/>
</dbReference>
<dbReference type="AlphaFoldDB" id="A0A916Y262"/>
<reference evidence="5" key="1">
    <citation type="journal article" date="2014" name="Int. J. Syst. Evol. Microbiol.">
        <title>Complete genome sequence of Corynebacterium casei LMG S-19264T (=DSM 44701T), isolated from a smear-ripened cheese.</title>
        <authorList>
            <consortium name="US DOE Joint Genome Institute (JGI-PGF)"/>
            <person name="Walter F."/>
            <person name="Albersmeier A."/>
            <person name="Kalinowski J."/>
            <person name="Ruckert C."/>
        </authorList>
    </citation>
    <scope>NUCLEOTIDE SEQUENCE</scope>
    <source>
        <strain evidence="5">CGMCC 1.15152</strain>
    </source>
</reference>
<dbReference type="PANTHER" id="PTHR30024">
    <property type="entry name" value="ALIPHATIC SULFONATES-BINDING PROTEIN-RELATED"/>
    <property type="match status" value="1"/>
</dbReference>
<dbReference type="PROSITE" id="PS51257">
    <property type="entry name" value="PROKAR_LIPOPROTEIN"/>
    <property type="match status" value="1"/>
</dbReference>
<accession>A0A916Y262</accession>